<sequence>MQLRHRIEGDSPVGTTSFCYVLQFTLHQSCCFKSFMCLCSCPVRSAIRGSFGLQA</sequence>
<dbReference type="AlphaFoldDB" id="A0A0E9QN72"/>
<proteinExistence type="predicted"/>
<reference evidence="1" key="1">
    <citation type="submission" date="2014-11" db="EMBL/GenBank/DDBJ databases">
        <authorList>
            <person name="Amaro Gonzalez C."/>
        </authorList>
    </citation>
    <scope>NUCLEOTIDE SEQUENCE</scope>
</reference>
<protein>
    <submittedName>
        <fullName evidence="1">Uncharacterized protein</fullName>
    </submittedName>
</protein>
<accession>A0A0E9QN72</accession>
<reference evidence="1" key="2">
    <citation type="journal article" date="2015" name="Fish Shellfish Immunol.">
        <title>Early steps in the European eel (Anguilla anguilla)-Vibrio vulnificus interaction in the gills: Role of the RtxA13 toxin.</title>
        <authorList>
            <person name="Callol A."/>
            <person name="Pajuelo D."/>
            <person name="Ebbesson L."/>
            <person name="Teles M."/>
            <person name="MacKenzie S."/>
            <person name="Amaro C."/>
        </authorList>
    </citation>
    <scope>NUCLEOTIDE SEQUENCE</scope>
</reference>
<dbReference type="EMBL" id="GBXM01090313">
    <property type="protein sequence ID" value="JAH18264.1"/>
    <property type="molecule type" value="Transcribed_RNA"/>
</dbReference>
<evidence type="ECO:0000313" key="1">
    <source>
        <dbReference type="EMBL" id="JAH18264.1"/>
    </source>
</evidence>
<name>A0A0E9QN72_ANGAN</name>
<organism evidence="1">
    <name type="scientific">Anguilla anguilla</name>
    <name type="common">European freshwater eel</name>
    <name type="synonym">Muraena anguilla</name>
    <dbReference type="NCBI Taxonomy" id="7936"/>
    <lineage>
        <taxon>Eukaryota</taxon>
        <taxon>Metazoa</taxon>
        <taxon>Chordata</taxon>
        <taxon>Craniata</taxon>
        <taxon>Vertebrata</taxon>
        <taxon>Euteleostomi</taxon>
        <taxon>Actinopterygii</taxon>
        <taxon>Neopterygii</taxon>
        <taxon>Teleostei</taxon>
        <taxon>Anguilliformes</taxon>
        <taxon>Anguillidae</taxon>
        <taxon>Anguilla</taxon>
    </lineage>
</organism>